<evidence type="ECO:0000256" key="5">
    <source>
        <dbReference type="SAM" id="Phobius"/>
    </source>
</evidence>
<accession>A0ABV9QXZ8</accession>
<comment type="subcellular location">
    <subcellularLocation>
        <location evidence="1">Membrane</location>
        <topology evidence="1">Multi-pass membrane protein</topology>
    </subcellularLocation>
</comment>
<protein>
    <submittedName>
        <fullName evidence="7">Yip1 family protein</fullName>
    </submittedName>
</protein>
<evidence type="ECO:0000259" key="6">
    <source>
        <dbReference type="Pfam" id="PF04893"/>
    </source>
</evidence>
<organism evidence="7 8">
    <name type="scientific">Dokdonella ginsengisoli</name>
    <dbReference type="NCBI Taxonomy" id="363846"/>
    <lineage>
        <taxon>Bacteria</taxon>
        <taxon>Pseudomonadati</taxon>
        <taxon>Pseudomonadota</taxon>
        <taxon>Gammaproteobacteria</taxon>
        <taxon>Lysobacterales</taxon>
        <taxon>Rhodanobacteraceae</taxon>
        <taxon>Dokdonella</taxon>
    </lineage>
</organism>
<evidence type="ECO:0000256" key="4">
    <source>
        <dbReference type="ARBA" id="ARBA00023136"/>
    </source>
</evidence>
<reference evidence="8" key="1">
    <citation type="journal article" date="2019" name="Int. J. Syst. Evol. Microbiol.">
        <title>The Global Catalogue of Microorganisms (GCM) 10K type strain sequencing project: providing services to taxonomists for standard genome sequencing and annotation.</title>
        <authorList>
            <consortium name="The Broad Institute Genomics Platform"/>
            <consortium name="The Broad Institute Genome Sequencing Center for Infectious Disease"/>
            <person name="Wu L."/>
            <person name="Ma J."/>
        </authorList>
    </citation>
    <scope>NUCLEOTIDE SEQUENCE [LARGE SCALE GENOMIC DNA]</scope>
    <source>
        <strain evidence="8">CCUG 30340</strain>
    </source>
</reference>
<evidence type="ECO:0000256" key="2">
    <source>
        <dbReference type="ARBA" id="ARBA00022692"/>
    </source>
</evidence>
<feature type="transmembrane region" description="Helical" evidence="5">
    <location>
        <begin position="130"/>
        <end position="154"/>
    </location>
</feature>
<gene>
    <name evidence="7" type="ORF">ACFO6Q_16705</name>
</gene>
<name>A0ABV9QXZ8_9GAMM</name>
<dbReference type="Proteomes" id="UP001595886">
    <property type="component" value="Unassembled WGS sequence"/>
</dbReference>
<proteinExistence type="predicted"/>
<evidence type="ECO:0000256" key="3">
    <source>
        <dbReference type="ARBA" id="ARBA00022989"/>
    </source>
</evidence>
<keyword evidence="3 5" id="KW-1133">Transmembrane helix</keyword>
<sequence length="415" mass="43007">MDFNKLIARVKAILMTPKTEWPVIAAEPATVPDLYKNYIAILALIPAVVGFIKSSLIGYSAFGVTVRIPVGAGLTAAILGYVLSLALVYVMALIIDALAPTFGAQKSPVQALKTVAYAYTASWIANVGLLLPWIGFLIALAGGIYAIYLLYLGLPQTMKAPQEKAVGYTVVSILAALVLGWIISLVVAGVVGTNAMMGGATVSGAGGQVSIDPNSAAGQLDAWSKKVEAAGKQLEAAQKSGDAHAQSQALGAVIGAAAGGGQVEALAPEVLKPFVPETLAGLKRTEFSAERNGALGMQVSEARATYSDGANRSLELEVVDMGSAKGLMALAGWAALDSQKETDRGYEKTYKQNGRLVHEQWDGQDKRGEYAVVVGERFSVKASGAADSIDQLKAAVGGVDLGALEALKTQGVKNG</sequence>
<dbReference type="EMBL" id="JBHSHD010000012">
    <property type="protein sequence ID" value="MFC4821966.1"/>
    <property type="molecule type" value="Genomic_DNA"/>
</dbReference>
<feature type="domain" description="Yip1" evidence="6">
    <location>
        <begin position="12"/>
        <end position="182"/>
    </location>
</feature>
<feature type="transmembrane region" description="Helical" evidence="5">
    <location>
        <begin position="38"/>
        <end position="62"/>
    </location>
</feature>
<evidence type="ECO:0000313" key="7">
    <source>
        <dbReference type="EMBL" id="MFC4821966.1"/>
    </source>
</evidence>
<comment type="caution">
    <text evidence="7">The sequence shown here is derived from an EMBL/GenBank/DDBJ whole genome shotgun (WGS) entry which is preliminary data.</text>
</comment>
<dbReference type="InterPro" id="IPR006977">
    <property type="entry name" value="Yip1_dom"/>
</dbReference>
<feature type="transmembrane region" description="Helical" evidence="5">
    <location>
        <begin position="166"/>
        <end position="191"/>
    </location>
</feature>
<evidence type="ECO:0000256" key="1">
    <source>
        <dbReference type="ARBA" id="ARBA00004141"/>
    </source>
</evidence>
<evidence type="ECO:0000313" key="8">
    <source>
        <dbReference type="Proteomes" id="UP001595886"/>
    </source>
</evidence>
<dbReference type="Pfam" id="PF04893">
    <property type="entry name" value="Yip1"/>
    <property type="match status" value="1"/>
</dbReference>
<keyword evidence="2 5" id="KW-0812">Transmembrane</keyword>
<keyword evidence="8" id="KW-1185">Reference proteome</keyword>
<dbReference type="RefSeq" id="WP_380022247.1">
    <property type="nucleotide sequence ID" value="NZ_JBHSHD010000012.1"/>
</dbReference>
<feature type="transmembrane region" description="Helical" evidence="5">
    <location>
        <begin position="74"/>
        <end position="95"/>
    </location>
</feature>
<keyword evidence="4 5" id="KW-0472">Membrane</keyword>